<dbReference type="Pfam" id="PF01943">
    <property type="entry name" value="Polysacc_synt"/>
    <property type="match status" value="1"/>
</dbReference>
<keyword evidence="4 6" id="KW-1133">Transmembrane helix</keyword>
<feature type="transmembrane region" description="Helical" evidence="6">
    <location>
        <begin position="438"/>
        <end position="456"/>
    </location>
</feature>
<feature type="transmembrane region" description="Helical" evidence="6">
    <location>
        <begin position="179"/>
        <end position="200"/>
    </location>
</feature>
<organism evidence="7 8">
    <name type="scientific">Corallincola platygyrae</name>
    <dbReference type="NCBI Taxonomy" id="1193278"/>
    <lineage>
        <taxon>Bacteria</taxon>
        <taxon>Pseudomonadati</taxon>
        <taxon>Pseudomonadota</taxon>
        <taxon>Gammaproteobacteria</taxon>
        <taxon>Alteromonadales</taxon>
        <taxon>Psychromonadaceae</taxon>
        <taxon>Corallincola</taxon>
    </lineage>
</organism>
<evidence type="ECO:0000313" key="7">
    <source>
        <dbReference type="EMBL" id="MFD2095972.1"/>
    </source>
</evidence>
<keyword evidence="5 6" id="KW-0472">Membrane</keyword>
<comment type="subcellular location">
    <subcellularLocation>
        <location evidence="1">Cell membrane</location>
        <topology evidence="1">Multi-pass membrane protein</topology>
    </subcellularLocation>
</comment>
<feature type="transmembrane region" description="Helical" evidence="6">
    <location>
        <begin position="372"/>
        <end position="394"/>
    </location>
</feature>
<evidence type="ECO:0000256" key="5">
    <source>
        <dbReference type="ARBA" id="ARBA00023136"/>
    </source>
</evidence>
<dbReference type="EMBL" id="JBHUHT010000011">
    <property type="protein sequence ID" value="MFD2095972.1"/>
    <property type="molecule type" value="Genomic_DNA"/>
</dbReference>
<evidence type="ECO:0000256" key="6">
    <source>
        <dbReference type="SAM" id="Phobius"/>
    </source>
</evidence>
<dbReference type="RefSeq" id="WP_345340853.1">
    <property type="nucleotide sequence ID" value="NZ_BAABLI010000017.1"/>
</dbReference>
<keyword evidence="8" id="KW-1185">Reference proteome</keyword>
<feature type="transmembrane region" description="Helical" evidence="6">
    <location>
        <begin position="39"/>
        <end position="58"/>
    </location>
</feature>
<keyword evidence="3 6" id="KW-0812">Transmembrane</keyword>
<protein>
    <submittedName>
        <fullName evidence="7">Lipopolysaccharide biosynthesis protein</fullName>
    </submittedName>
</protein>
<evidence type="ECO:0000313" key="8">
    <source>
        <dbReference type="Proteomes" id="UP001597380"/>
    </source>
</evidence>
<feature type="transmembrane region" description="Helical" evidence="6">
    <location>
        <begin position="247"/>
        <end position="264"/>
    </location>
</feature>
<feature type="transmembrane region" description="Helical" evidence="6">
    <location>
        <begin position="308"/>
        <end position="330"/>
    </location>
</feature>
<feature type="transmembrane region" description="Helical" evidence="6">
    <location>
        <begin position="157"/>
        <end position="173"/>
    </location>
</feature>
<dbReference type="InterPro" id="IPR050833">
    <property type="entry name" value="Poly_Biosynth_Transport"/>
</dbReference>
<feature type="transmembrane region" description="Helical" evidence="6">
    <location>
        <begin position="121"/>
        <end position="145"/>
    </location>
</feature>
<evidence type="ECO:0000256" key="2">
    <source>
        <dbReference type="ARBA" id="ARBA00022475"/>
    </source>
</evidence>
<proteinExistence type="predicted"/>
<name>A0ABW4XLX3_9GAMM</name>
<feature type="transmembrane region" description="Helical" evidence="6">
    <location>
        <begin position="270"/>
        <end position="287"/>
    </location>
</feature>
<dbReference type="PANTHER" id="PTHR30250">
    <property type="entry name" value="PST FAMILY PREDICTED COLANIC ACID TRANSPORTER"/>
    <property type="match status" value="1"/>
</dbReference>
<evidence type="ECO:0000256" key="4">
    <source>
        <dbReference type="ARBA" id="ARBA00022989"/>
    </source>
</evidence>
<feature type="transmembrane region" description="Helical" evidence="6">
    <location>
        <begin position="79"/>
        <end position="101"/>
    </location>
</feature>
<comment type="caution">
    <text evidence="7">The sequence shown here is derived from an EMBL/GenBank/DDBJ whole genome shotgun (WGS) entry which is preliminary data.</text>
</comment>
<gene>
    <name evidence="7" type="ORF">ACFSJ3_08255</name>
</gene>
<keyword evidence="2" id="KW-1003">Cell membrane</keyword>
<accession>A0ABW4XLX3</accession>
<reference evidence="8" key="1">
    <citation type="journal article" date="2019" name="Int. J. Syst. Evol. Microbiol.">
        <title>The Global Catalogue of Microorganisms (GCM) 10K type strain sequencing project: providing services to taxonomists for standard genome sequencing and annotation.</title>
        <authorList>
            <consortium name="The Broad Institute Genomics Platform"/>
            <consortium name="The Broad Institute Genome Sequencing Center for Infectious Disease"/>
            <person name="Wu L."/>
            <person name="Ma J."/>
        </authorList>
    </citation>
    <scope>NUCLEOTIDE SEQUENCE [LARGE SCALE GENOMIC DNA]</scope>
    <source>
        <strain evidence="8">CGMCC 1.10992</strain>
    </source>
</reference>
<evidence type="ECO:0000256" key="3">
    <source>
        <dbReference type="ARBA" id="ARBA00022692"/>
    </source>
</evidence>
<evidence type="ECO:0000256" key="1">
    <source>
        <dbReference type="ARBA" id="ARBA00004651"/>
    </source>
</evidence>
<sequence>MKRVVKNTFSNVGVLFIKLGITFVMTPVIVLNLGNYDYGIWEIIGSVLGYMGMLDLGLKPTISRFAARYNAQQDRESMTKVYSTALVFMLAIGVFLSLMFLGWALFFPGSIAAPESDVSRYALLLMILGAQLMVIFPGYVAVSFLEGLQHYQIKNNILLVNSLIGASVIYWLINPENGIIILALINAIGTVTKFLLYFWLLSRPNYGEMHFSRSHCEWATLRELLQFGIKSFVQGAATRISNNADNFVIAGFLGPATIIFYALPANLIRHIRMLIMSITHAFLPLFSDLQARDNKAASQRYYLTASRYVVAIALLLTLCTAGLGPDFIAVWIDPQYREPARIVLYLLLVTVMMPLFNPLSSRYLTALGEHGILAKLAVWSALISLGLSLTLVNFMGLEGIALASVIPTLFIQWRILGKTCEQLALSRGDYLRQVVGPNLLPALAAIATLYGLQQLWAFDGYLVILLTGAVVGLVYLLLLVCCVPASDRQILRRKRGQPAKMEGQ</sequence>
<dbReference type="Proteomes" id="UP001597380">
    <property type="component" value="Unassembled WGS sequence"/>
</dbReference>
<dbReference type="PANTHER" id="PTHR30250:SF26">
    <property type="entry name" value="PSMA PROTEIN"/>
    <property type="match status" value="1"/>
</dbReference>
<feature type="transmembrane region" description="Helical" evidence="6">
    <location>
        <begin position="462"/>
        <end position="485"/>
    </location>
</feature>
<feature type="transmembrane region" description="Helical" evidence="6">
    <location>
        <begin position="400"/>
        <end position="417"/>
    </location>
</feature>
<dbReference type="InterPro" id="IPR002797">
    <property type="entry name" value="Polysacc_synth"/>
</dbReference>
<feature type="transmembrane region" description="Helical" evidence="6">
    <location>
        <begin position="12"/>
        <end position="33"/>
    </location>
</feature>
<feature type="transmembrane region" description="Helical" evidence="6">
    <location>
        <begin position="342"/>
        <end position="360"/>
    </location>
</feature>